<dbReference type="GO" id="GO:0006457">
    <property type="term" value="P:protein folding"/>
    <property type="evidence" value="ECO:0007669"/>
    <property type="project" value="InterPro"/>
</dbReference>
<dbReference type="InterPro" id="IPR029000">
    <property type="entry name" value="Cyclophilin-like_dom_sf"/>
</dbReference>
<dbReference type="EMBL" id="LKHV01000017">
    <property type="protein sequence ID" value="KRG17406.1"/>
    <property type="molecule type" value="Genomic_DNA"/>
</dbReference>
<feature type="domain" description="PPIase cyclophilin-type" evidence="6">
    <location>
        <begin position="1"/>
        <end position="163"/>
    </location>
</feature>
<sequence>MIILHTNLGDIHLELYPEKAPKTVQNFMQYAKDGFYNKTIFHRVIKGFMIQGGGFATDLDEKSPQNGKISNEAKNGLSNQKGSIAMARTSEPHSAQSQFFINLANNEFLDHKSESMEGWGYCVFGKVTQGMDIVELIGKAKTGSRGYHDDVPLEEITIDSVEVLDAQ</sequence>
<dbReference type="InterPro" id="IPR020892">
    <property type="entry name" value="Cyclophilin-type_PPIase_CS"/>
</dbReference>
<dbReference type="PROSITE" id="PS00170">
    <property type="entry name" value="CSA_PPIASE_1"/>
    <property type="match status" value="1"/>
</dbReference>
<protein>
    <recommendedName>
        <fullName evidence="5">Peptidyl-prolyl cis-trans isomerase</fullName>
        <shortName evidence="5">PPIase</shortName>
        <ecNumber evidence="5">5.2.1.8</ecNumber>
    </recommendedName>
</protein>
<keyword evidence="3 5" id="KW-0697">Rotamase</keyword>
<dbReference type="AlphaFoldDB" id="A0A0Q9YK90"/>
<dbReference type="PANTHER" id="PTHR45625">
    <property type="entry name" value="PEPTIDYL-PROLYL CIS-TRANS ISOMERASE-RELATED"/>
    <property type="match status" value="1"/>
</dbReference>
<dbReference type="PRINTS" id="PR00153">
    <property type="entry name" value="CSAPPISMRASE"/>
</dbReference>
<comment type="catalytic activity">
    <reaction evidence="5">
        <text>[protein]-peptidylproline (omega=180) = [protein]-peptidylproline (omega=0)</text>
        <dbReference type="Rhea" id="RHEA:16237"/>
        <dbReference type="Rhea" id="RHEA-COMP:10747"/>
        <dbReference type="Rhea" id="RHEA-COMP:10748"/>
        <dbReference type="ChEBI" id="CHEBI:83833"/>
        <dbReference type="ChEBI" id="CHEBI:83834"/>
        <dbReference type="EC" id="5.2.1.8"/>
    </reaction>
</comment>
<dbReference type="InterPro" id="IPR044666">
    <property type="entry name" value="Cyclophilin_A-like"/>
</dbReference>
<evidence type="ECO:0000256" key="2">
    <source>
        <dbReference type="ARBA" id="ARBA00007365"/>
    </source>
</evidence>
<dbReference type="Gene3D" id="2.40.100.10">
    <property type="entry name" value="Cyclophilin-like"/>
    <property type="match status" value="1"/>
</dbReference>
<dbReference type="CDD" id="cd01920">
    <property type="entry name" value="cyclophilin_EcCYP_like"/>
    <property type="match status" value="1"/>
</dbReference>
<dbReference type="Proteomes" id="UP000051494">
    <property type="component" value="Unassembled WGS sequence"/>
</dbReference>
<dbReference type="PANTHER" id="PTHR45625:SF4">
    <property type="entry name" value="PEPTIDYLPROLYL ISOMERASE DOMAIN AND WD REPEAT-CONTAINING PROTEIN 1"/>
    <property type="match status" value="1"/>
</dbReference>
<evidence type="ECO:0000256" key="5">
    <source>
        <dbReference type="RuleBase" id="RU363019"/>
    </source>
</evidence>
<keyword evidence="9" id="KW-1185">Reference proteome</keyword>
<dbReference type="InterPro" id="IPR024936">
    <property type="entry name" value="Cyclophilin-type_PPIase"/>
</dbReference>
<dbReference type="STRING" id="437022.CC99x_02374"/>
<gene>
    <name evidence="7" type="primary">ppiB</name>
    <name evidence="8" type="ORF">CC99x_007620</name>
    <name evidence="7" type="ORF">CC99x_02374</name>
</gene>
<keyword evidence="4 5" id="KW-0413">Isomerase</keyword>
<reference evidence="8" key="2">
    <citation type="journal article" date="2016" name="Genome Announc.">
        <title>Draft Genome Sequences of Two Novel Amoeba-Resistant Intranuclear Bacteria, 'Candidatus Berkiella cookevillensis' and 'Candidatus Berkiella aquae'.</title>
        <authorList>
            <person name="Mehari Y.T."/>
            <person name="Arivett B.A."/>
            <person name="Farone A.L."/>
            <person name="Gunderson J.H."/>
            <person name="Farone M.B."/>
        </authorList>
    </citation>
    <scope>NUCLEOTIDE SEQUENCE</scope>
    <source>
        <strain evidence="8">CC99</strain>
    </source>
</reference>
<evidence type="ECO:0000256" key="3">
    <source>
        <dbReference type="ARBA" id="ARBA00023110"/>
    </source>
</evidence>
<comment type="similarity">
    <text evidence="2 5">Belongs to the cyclophilin-type PPIase family.</text>
</comment>
<dbReference type="GO" id="GO:0003755">
    <property type="term" value="F:peptidyl-prolyl cis-trans isomerase activity"/>
    <property type="evidence" value="ECO:0007669"/>
    <property type="project" value="UniProtKB-UniRule"/>
</dbReference>
<name>A0A0Q9YK90_9GAMM</name>
<evidence type="ECO:0000256" key="4">
    <source>
        <dbReference type="ARBA" id="ARBA00023235"/>
    </source>
</evidence>
<dbReference type="PATRIC" id="fig|1590042.3.peg.2432"/>
<proteinExistence type="inferred from homology"/>
<accession>A0A0Q9YK90</accession>
<dbReference type="InterPro" id="IPR002130">
    <property type="entry name" value="Cyclophilin-type_PPIase_dom"/>
</dbReference>
<dbReference type="EC" id="5.2.1.8" evidence="5"/>
<dbReference type="OrthoDB" id="9807797at2"/>
<reference evidence="7" key="1">
    <citation type="submission" date="2015-09" db="EMBL/GenBank/DDBJ databases">
        <title>Draft Genome Sequences of Two Novel Amoeba-resistant Intranuclear Bacteria, Candidatus Berkiella cookevillensis and Candidatus Berkiella aquae.</title>
        <authorList>
            <person name="Mehari Y.T."/>
            <person name="Arivett B.A."/>
            <person name="Farone A.L."/>
            <person name="Gunderson J.H."/>
            <person name="Farone M.B."/>
        </authorList>
    </citation>
    <scope>NUCLEOTIDE SEQUENCE [LARGE SCALE GENOMIC DNA]</scope>
    <source>
        <strain evidence="7">CC99</strain>
    </source>
</reference>
<comment type="caution">
    <text evidence="7">The sequence shown here is derived from an EMBL/GenBank/DDBJ whole genome shotgun (WGS) entry which is preliminary data.</text>
</comment>
<evidence type="ECO:0000313" key="9">
    <source>
        <dbReference type="Proteomes" id="UP000051494"/>
    </source>
</evidence>
<organism evidence="7">
    <name type="scientific">Candidatus Berkiella cookevillensis</name>
    <dbReference type="NCBI Taxonomy" id="437022"/>
    <lineage>
        <taxon>Bacteria</taxon>
        <taxon>Pseudomonadati</taxon>
        <taxon>Pseudomonadota</taxon>
        <taxon>Gammaproteobacteria</taxon>
        <taxon>Candidatus Berkiellales</taxon>
        <taxon>Candidatus Berkiellaceae</taxon>
        <taxon>Candidatus Berkiella</taxon>
    </lineage>
</organism>
<evidence type="ECO:0000256" key="1">
    <source>
        <dbReference type="ARBA" id="ARBA00002388"/>
    </source>
</evidence>
<dbReference type="PIRSF" id="PIRSF001467">
    <property type="entry name" value="Peptidylpro_ismrse"/>
    <property type="match status" value="1"/>
</dbReference>
<comment type="function">
    <text evidence="1 5">PPIases accelerate the folding of proteins. It catalyzes the cis-trans isomerization of proline imidic peptide bonds in oligopeptides.</text>
</comment>
<dbReference type="EMBL" id="LKHV02000001">
    <property type="protein sequence ID" value="MCS5708771.1"/>
    <property type="molecule type" value="Genomic_DNA"/>
</dbReference>
<evidence type="ECO:0000313" key="8">
    <source>
        <dbReference type="EMBL" id="MCS5708771.1"/>
    </source>
</evidence>
<evidence type="ECO:0000259" key="6">
    <source>
        <dbReference type="PROSITE" id="PS50072"/>
    </source>
</evidence>
<dbReference type="Pfam" id="PF00160">
    <property type="entry name" value="Pro_isomerase"/>
    <property type="match status" value="1"/>
</dbReference>
<reference evidence="8" key="3">
    <citation type="submission" date="2021-06" db="EMBL/GenBank/DDBJ databases">
        <title>Genomic Description and Analysis of Intracellular Bacteria, Candidatus Berkiella cookevillensis and Candidatus Berkiella aquae.</title>
        <authorList>
            <person name="Kidane D.T."/>
            <person name="Mehari Y.T."/>
            <person name="Rice F.C."/>
            <person name="Arivett B.A."/>
            <person name="Farone A.L."/>
            <person name="Berk S.G."/>
            <person name="Farone M.B."/>
        </authorList>
    </citation>
    <scope>NUCLEOTIDE SEQUENCE</scope>
    <source>
        <strain evidence="8">CC99</strain>
    </source>
</reference>
<dbReference type="SUPFAM" id="SSF50891">
    <property type="entry name" value="Cyclophilin-like"/>
    <property type="match status" value="1"/>
</dbReference>
<dbReference type="RefSeq" id="WP_057625464.1">
    <property type="nucleotide sequence ID" value="NZ_LKHV02000001.1"/>
</dbReference>
<evidence type="ECO:0000313" key="7">
    <source>
        <dbReference type="EMBL" id="KRG17406.1"/>
    </source>
</evidence>
<dbReference type="PROSITE" id="PS50072">
    <property type="entry name" value="CSA_PPIASE_2"/>
    <property type="match status" value="1"/>
</dbReference>